<sequence>MANGISGEHELDHLRFDAPDATLILACAKGAPPSVIYWGAALPENVDAAQMESLFFRQAMHGVADVALPLSFAMEPGLGHPMVQGFAAHREGKDWCSLFDVGKVETRPHGAKIICRDERTRLGLVYDIDFDPATGVLRIRTHLTNYGATALDVTEVMTACLPVPEHMTEITGFTGRWTQEFTQDRVKRSAGTYLRENRSGRTSHFSYPAMLLATRGTNETAGEAYGFHLAWSGNHRLRVDMLTDGRVLTSLGALLLPGEVRLAPGETFASPEIVAAYSADGFSALSRKFHEHVRTKLLRPAMRAKPRPVHYNTWEAVYFDHDVEKLKELATRAADIGVERFVLDDGWFGGRRHDRAGLGDWTVSADVYPGGLKPLVDHVTSLGMEFGLWFEPEMVNPDSELYRAHPDWVLGVEGVDQVPFRSQLALDISRTEVADYIFHAIDAVLRDHDISYIKWDMNRDLSHPGGASGTAKAFAQVTALYALLDRVRAAHPDVEIESCSSGGARADMGVLAHSDRVWTSDSNDALDRQYIQRGASFFLPPEVMGCHVGPARCHVSGRRLSMDMRAATACMGHMGLELNLLTERQGDLDTLKAAIALHKRHRALLHDGDLVRIDTAPQILVSGVIARDRSEALYSVAYVLSDPQVLPERLRFAGLDPHRNYLVKLIWPTIWQAIKGPSAIERLGLNQDGATLSGAALMHGGLQLPHAHPETCLLFYVDAI</sequence>
<dbReference type="RefSeq" id="WP_183941695.1">
    <property type="nucleotide sequence ID" value="NZ_BAABBG010000005.1"/>
</dbReference>
<proteinExistence type="predicted"/>
<dbReference type="CDD" id="cd14791">
    <property type="entry name" value="GH36"/>
    <property type="match status" value="1"/>
</dbReference>
<organism evidence="7 8">
    <name type="scientific">Sphingorhabdus rigui</name>
    <dbReference type="NCBI Taxonomy" id="1282858"/>
    <lineage>
        <taxon>Bacteria</taxon>
        <taxon>Pseudomonadati</taxon>
        <taxon>Pseudomonadota</taxon>
        <taxon>Alphaproteobacteria</taxon>
        <taxon>Sphingomonadales</taxon>
        <taxon>Sphingomonadaceae</taxon>
        <taxon>Sphingorhabdus</taxon>
    </lineage>
</organism>
<dbReference type="InterPro" id="IPR031704">
    <property type="entry name" value="Glyco_hydro_36_N"/>
</dbReference>
<dbReference type="FunFam" id="3.20.20.70:FF:000118">
    <property type="entry name" value="Alpha-galactosidase"/>
    <property type="match status" value="1"/>
</dbReference>
<protein>
    <recommendedName>
        <fullName evidence="2">alpha-galactosidase</fullName>
        <ecNumber evidence="2">3.2.1.22</ecNumber>
    </recommendedName>
</protein>
<dbReference type="GO" id="GO:0004557">
    <property type="term" value="F:alpha-galactosidase activity"/>
    <property type="evidence" value="ECO:0007669"/>
    <property type="project" value="UniProtKB-EC"/>
</dbReference>
<evidence type="ECO:0000313" key="7">
    <source>
        <dbReference type="EMBL" id="MBB3943368.1"/>
    </source>
</evidence>
<dbReference type="SUPFAM" id="SSF51445">
    <property type="entry name" value="(Trans)glycosidases"/>
    <property type="match status" value="1"/>
</dbReference>
<dbReference type="PRINTS" id="PR00743">
    <property type="entry name" value="GLHYDRLASE36"/>
</dbReference>
<name>A0A840AZ30_9SPHN</name>
<evidence type="ECO:0000313" key="8">
    <source>
        <dbReference type="Proteomes" id="UP000581447"/>
    </source>
</evidence>
<reference evidence="7 8" key="1">
    <citation type="submission" date="2020-08" db="EMBL/GenBank/DDBJ databases">
        <title>Genomic Encyclopedia of Type Strains, Phase IV (KMG-IV): sequencing the most valuable type-strain genomes for metagenomic binning, comparative biology and taxonomic classification.</title>
        <authorList>
            <person name="Goeker M."/>
        </authorList>
    </citation>
    <scope>NUCLEOTIDE SEQUENCE [LARGE SCALE GENOMIC DNA]</scope>
    <source>
        <strain evidence="7 8">DSM 29050</strain>
    </source>
</reference>
<gene>
    <name evidence="7" type="ORF">GGR91_001626</name>
</gene>
<keyword evidence="4 7" id="KW-0326">Glycosidase</keyword>
<keyword evidence="3 7" id="KW-0378">Hydrolase</keyword>
<dbReference type="InterPro" id="IPR017853">
    <property type="entry name" value="GH"/>
</dbReference>
<dbReference type="Gene3D" id="3.20.20.70">
    <property type="entry name" value="Aldolase class I"/>
    <property type="match status" value="1"/>
</dbReference>
<dbReference type="InterPro" id="IPR038417">
    <property type="entry name" value="Alpga-gal_N_sf"/>
</dbReference>
<dbReference type="Pfam" id="PF16874">
    <property type="entry name" value="Glyco_hydro_36C"/>
    <property type="match status" value="1"/>
</dbReference>
<feature type="domain" description="Glycosyl hydrolase family 36 C-terminal" evidence="5">
    <location>
        <begin position="624"/>
        <end position="706"/>
    </location>
</feature>
<dbReference type="InterPro" id="IPR013785">
    <property type="entry name" value="Aldolase_TIM"/>
</dbReference>
<dbReference type="GO" id="GO:0016052">
    <property type="term" value="P:carbohydrate catabolic process"/>
    <property type="evidence" value="ECO:0007669"/>
    <property type="project" value="InterPro"/>
</dbReference>
<dbReference type="InterPro" id="IPR031705">
    <property type="entry name" value="Glyco_hydro_36_C"/>
</dbReference>
<evidence type="ECO:0000259" key="6">
    <source>
        <dbReference type="Pfam" id="PF16875"/>
    </source>
</evidence>
<dbReference type="AlphaFoldDB" id="A0A840AZ30"/>
<dbReference type="Pfam" id="PF02065">
    <property type="entry name" value="Melibiase"/>
    <property type="match status" value="1"/>
</dbReference>
<evidence type="ECO:0000256" key="2">
    <source>
        <dbReference type="ARBA" id="ARBA00012755"/>
    </source>
</evidence>
<evidence type="ECO:0000256" key="3">
    <source>
        <dbReference type="ARBA" id="ARBA00022801"/>
    </source>
</evidence>
<dbReference type="Gene3D" id="2.70.98.60">
    <property type="entry name" value="alpha-galactosidase from lactobacil brevis"/>
    <property type="match status" value="1"/>
</dbReference>
<comment type="catalytic activity">
    <reaction evidence="1">
        <text>Hydrolysis of terminal, non-reducing alpha-D-galactose residues in alpha-D-galactosides, including galactose oligosaccharides, galactomannans and galactolipids.</text>
        <dbReference type="EC" id="3.2.1.22"/>
    </reaction>
</comment>
<comment type="caution">
    <text evidence="7">The sequence shown here is derived from an EMBL/GenBank/DDBJ whole genome shotgun (WGS) entry which is preliminary data.</text>
</comment>
<dbReference type="InterPro" id="IPR013780">
    <property type="entry name" value="Glyco_hydro_b"/>
</dbReference>
<dbReference type="InterPro" id="IPR050985">
    <property type="entry name" value="Alpha-glycosidase_related"/>
</dbReference>
<evidence type="ECO:0000259" key="5">
    <source>
        <dbReference type="Pfam" id="PF16874"/>
    </source>
</evidence>
<accession>A0A840AZ30</accession>
<dbReference type="EMBL" id="JACIEA010000002">
    <property type="protein sequence ID" value="MBB3943368.1"/>
    <property type="molecule type" value="Genomic_DNA"/>
</dbReference>
<dbReference type="Proteomes" id="UP000581447">
    <property type="component" value="Unassembled WGS sequence"/>
</dbReference>
<dbReference type="Pfam" id="PF16875">
    <property type="entry name" value="Glyco_hydro_36N"/>
    <property type="match status" value="1"/>
</dbReference>
<dbReference type="InterPro" id="IPR002252">
    <property type="entry name" value="Glyco_hydro_36"/>
</dbReference>
<dbReference type="PANTHER" id="PTHR43053">
    <property type="entry name" value="GLYCOSIDASE FAMILY 31"/>
    <property type="match status" value="1"/>
</dbReference>
<dbReference type="EC" id="3.2.1.22" evidence="2"/>
<dbReference type="Gene3D" id="2.60.40.1180">
    <property type="entry name" value="Golgi alpha-mannosidase II"/>
    <property type="match status" value="1"/>
</dbReference>
<evidence type="ECO:0000256" key="4">
    <source>
        <dbReference type="ARBA" id="ARBA00023295"/>
    </source>
</evidence>
<feature type="domain" description="Glycosyl hydrolase family 36 N-terminal" evidence="6">
    <location>
        <begin position="33"/>
        <end position="262"/>
    </location>
</feature>
<keyword evidence="8" id="KW-1185">Reference proteome</keyword>
<dbReference type="PANTHER" id="PTHR43053:SF3">
    <property type="entry name" value="ALPHA-GALACTOSIDASE C-RELATED"/>
    <property type="match status" value="1"/>
</dbReference>
<evidence type="ECO:0000256" key="1">
    <source>
        <dbReference type="ARBA" id="ARBA00001255"/>
    </source>
</evidence>